<evidence type="ECO:0000256" key="1">
    <source>
        <dbReference type="SAM" id="MobiDB-lite"/>
    </source>
</evidence>
<accession>A0AA89PYH3</accession>
<dbReference type="Proteomes" id="UP000579531">
    <property type="component" value="Unassembled WGS sequence"/>
</dbReference>
<reference evidence="2 3" key="1">
    <citation type="submission" date="2020-08" db="EMBL/GenBank/DDBJ databases">
        <title>Sequencing the genomes of 1000 actinobacteria strains.</title>
        <authorList>
            <person name="Klenk H.-P."/>
        </authorList>
    </citation>
    <scope>NUCLEOTIDE SEQUENCE [LARGE SCALE GENOMIC DNA]</scope>
    <source>
        <strain evidence="2 3">DSM 40129</strain>
    </source>
</reference>
<name>A0AA89PYH3_STRCU</name>
<comment type="caution">
    <text evidence="2">The sequence shown here is derived from an EMBL/GenBank/DDBJ whole genome shotgun (WGS) entry which is preliminary data.</text>
</comment>
<feature type="compositionally biased region" description="Polar residues" evidence="1">
    <location>
        <begin position="203"/>
        <end position="217"/>
    </location>
</feature>
<dbReference type="AlphaFoldDB" id="A0AA89PYH3"/>
<evidence type="ECO:0000313" key="3">
    <source>
        <dbReference type="Proteomes" id="UP000579531"/>
    </source>
</evidence>
<organism evidence="2 3">
    <name type="scientific">Streptomyces collinus</name>
    <dbReference type="NCBI Taxonomy" id="42684"/>
    <lineage>
        <taxon>Bacteria</taxon>
        <taxon>Bacillati</taxon>
        <taxon>Actinomycetota</taxon>
        <taxon>Actinomycetes</taxon>
        <taxon>Kitasatosporales</taxon>
        <taxon>Streptomycetaceae</taxon>
        <taxon>Streptomyces</taxon>
    </lineage>
</organism>
<sequence>MCPFLVTADIPNGCGCPGRPRTTRIRRHGSCPWSGSAGAGSLTPESLRSGLDGPMPVHIALVCTGRCRPSPERMPLSDPADRDARGIVSAGLTAGGGQWLLPALGAPLAGVGRVDRDDRDVLGRQVFQTVTDRHSRRARSDERRSHVPQSTHRHPPKARRHPPPHPTTTIRKGHPFEPGTSVPAAGLITRQTAEPSLMHTRTHSSAVTRQRLTTPRQGATPCRARSTRWAASAPVRA</sequence>
<proteinExistence type="predicted"/>
<dbReference type="EMBL" id="JACHLX010000001">
    <property type="protein sequence ID" value="MBB5809498.1"/>
    <property type="molecule type" value="Genomic_DNA"/>
</dbReference>
<gene>
    <name evidence="2" type="ORF">HNR72_000526</name>
</gene>
<protein>
    <submittedName>
        <fullName evidence="2">Uncharacterized protein</fullName>
    </submittedName>
</protein>
<keyword evidence="3" id="KW-1185">Reference proteome</keyword>
<feature type="region of interest" description="Disordered" evidence="1">
    <location>
        <begin position="128"/>
        <end position="237"/>
    </location>
</feature>
<feature type="compositionally biased region" description="Basic residues" evidence="1">
    <location>
        <begin position="151"/>
        <end position="163"/>
    </location>
</feature>
<evidence type="ECO:0000313" key="2">
    <source>
        <dbReference type="EMBL" id="MBB5809498.1"/>
    </source>
</evidence>